<organism evidence="1 2">
    <name type="scientific">Mogibacterium timidum</name>
    <dbReference type="NCBI Taxonomy" id="35519"/>
    <lineage>
        <taxon>Bacteria</taxon>
        <taxon>Bacillati</taxon>
        <taxon>Bacillota</taxon>
        <taxon>Clostridia</taxon>
        <taxon>Peptostreptococcales</taxon>
        <taxon>Anaerovoracaceae</taxon>
        <taxon>Mogibacterium</taxon>
    </lineage>
</organism>
<dbReference type="RefSeq" id="WP_178978280.1">
    <property type="nucleotide sequence ID" value="NZ_JABXYR010000001.1"/>
</dbReference>
<evidence type="ECO:0000313" key="2">
    <source>
        <dbReference type="Proteomes" id="UP000526307"/>
    </source>
</evidence>
<dbReference type="EMBL" id="JABXYR010000001">
    <property type="protein sequence ID" value="NWO23050.1"/>
    <property type="molecule type" value="Genomic_DNA"/>
</dbReference>
<keyword evidence="2" id="KW-1185">Reference proteome</keyword>
<accession>A0A7Y8VRN7</accession>
<comment type="caution">
    <text evidence="1">The sequence shown here is derived from an EMBL/GenBank/DDBJ whole genome shotgun (WGS) entry which is preliminary data.</text>
</comment>
<protein>
    <submittedName>
        <fullName evidence="1">Uncharacterized protein</fullName>
    </submittedName>
</protein>
<dbReference type="AlphaFoldDB" id="A0A7Y8VRN7"/>
<evidence type="ECO:0000313" key="1">
    <source>
        <dbReference type="EMBL" id="NWO23050.1"/>
    </source>
</evidence>
<dbReference type="Proteomes" id="UP000526307">
    <property type="component" value="Unassembled WGS sequence"/>
</dbReference>
<gene>
    <name evidence="1" type="ORF">HW270_03005</name>
</gene>
<name>A0A7Y8VRN7_9FIRM</name>
<sequence length="138" mass="16503">MKDLPVFIGFKGDFTDFTGEKFLEPKPINVSLRETLFYLKEYDNGKIIDLLRLAIVHSEESPQCLFRDYDDNDYMTYILFTDWDKEGDKFKDVLKQLYKITRVNISTYLASRLCCVFISYPKFWDENRPDFWKKVYAG</sequence>
<proteinExistence type="predicted"/>
<reference evidence="1 2" key="1">
    <citation type="submission" date="2020-06" db="EMBL/GenBank/DDBJ databases">
        <title>Mogibacterium timidum strain W9173 genomic sequence.</title>
        <authorList>
            <person name="Wade W.G."/>
            <person name="Johnston C.D."/>
            <person name="Chen T."/>
            <person name="Dewhirst F.E."/>
        </authorList>
    </citation>
    <scope>NUCLEOTIDE SEQUENCE [LARGE SCALE GENOMIC DNA]</scope>
    <source>
        <strain evidence="1 2">W9173</strain>
    </source>
</reference>